<evidence type="ECO:0000313" key="4">
    <source>
        <dbReference type="EMBL" id="KAK7872161.1"/>
    </source>
</evidence>
<dbReference type="GO" id="GO:0005778">
    <property type="term" value="C:peroxisomal membrane"/>
    <property type="evidence" value="ECO:0007669"/>
    <property type="project" value="UniProtKB-SubCell"/>
</dbReference>
<dbReference type="AlphaFoldDB" id="A0AAN9ZDG6"/>
<dbReference type="EMBL" id="JAZDUA010000028">
    <property type="protein sequence ID" value="KAK7872161.1"/>
    <property type="molecule type" value="Genomic_DNA"/>
</dbReference>
<dbReference type="InterPro" id="IPR026510">
    <property type="entry name" value="PEX11C_met"/>
</dbReference>
<organism evidence="4 5">
    <name type="scientific">Gryllus longicercus</name>
    <dbReference type="NCBI Taxonomy" id="2509291"/>
    <lineage>
        <taxon>Eukaryota</taxon>
        <taxon>Metazoa</taxon>
        <taxon>Ecdysozoa</taxon>
        <taxon>Arthropoda</taxon>
        <taxon>Hexapoda</taxon>
        <taxon>Insecta</taxon>
        <taxon>Pterygota</taxon>
        <taxon>Neoptera</taxon>
        <taxon>Polyneoptera</taxon>
        <taxon>Orthoptera</taxon>
        <taxon>Ensifera</taxon>
        <taxon>Gryllidea</taxon>
        <taxon>Grylloidea</taxon>
        <taxon>Gryllidae</taxon>
        <taxon>Gryllinae</taxon>
        <taxon>Gryllus</taxon>
    </lineage>
</organism>
<protein>
    <recommendedName>
        <fullName evidence="6">Peroxisomal membrane protein 11C</fullName>
    </recommendedName>
</protein>
<name>A0AAN9ZDG6_9ORTH</name>
<dbReference type="PANTHER" id="PTHR20990">
    <property type="entry name" value="PEROXISOMAL BIOGENESIS FACTOR 11"/>
    <property type="match status" value="1"/>
</dbReference>
<dbReference type="Pfam" id="PF05648">
    <property type="entry name" value="PEX11"/>
    <property type="match status" value="1"/>
</dbReference>
<reference evidence="4 5" key="1">
    <citation type="submission" date="2024-03" db="EMBL/GenBank/DDBJ databases">
        <title>The genome assembly and annotation of the cricket Gryllus longicercus Weissman &amp; Gray.</title>
        <authorList>
            <person name="Szrajer S."/>
            <person name="Gray D."/>
            <person name="Ylla G."/>
        </authorList>
    </citation>
    <scope>NUCLEOTIDE SEQUENCE [LARGE SCALE GENOMIC DNA]</scope>
    <source>
        <strain evidence="4">DAG 2021-001</strain>
        <tissue evidence="4">Whole body minus gut</tissue>
    </source>
</reference>
<evidence type="ECO:0000313" key="5">
    <source>
        <dbReference type="Proteomes" id="UP001378592"/>
    </source>
</evidence>
<dbReference type="PANTHER" id="PTHR20990:SF1">
    <property type="entry name" value="PEROXISOMAL MEMBRANE PROTEIN 11C"/>
    <property type="match status" value="1"/>
</dbReference>
<keyword evidence="2" id="KW-0576">Peroxisome</keyword>
<dbReference type="GO" id="GO:0016559">
    <property type="term" value="P:peroxisome fission"/>
    <property type="evidence" value="ECO:0007669"/>
    <property type="project" value="InterPro"/>
</dbReference>
<evidence type="ECO:0000256" key="1">
    <source>
        <dbReference type="ARBA" id="ARBA00023136"/>
    </source>
</evidence>
<dbReference type="Proteomes" id="UP001378592">
    <property type="component" value="Unassembled WGS sequence"/>
</dbReference>
<keyword evidence="1" id="KW-0472">Membrane</keyword>
<evidence type="ECO:0000256" key="3">
    <source>
        <dbReference type="ARBA" id="ARBA00046271"/>
    </source>
</evidence>
<evidence type="ECO:0000256" key="2">
    <source>
        <dbReference type="ARBA" id="ARBA00023140"/>
    </source>
</evidence>
<keyword evidence="5" id="KW-1185">Reference proteome</keyword>
<accession>A0AAN9ZDG6</accession>
<evidence type="ECO:0008006" key="6">
    <source>
        <dbReference type="Google" id="ProtNLM"/>
    </source>
</evidence>
<dbReference type="InterPro" id="IPR008733">
    <property type="entry name" value="PEX11"/>
</dbReference>
<proteinExistence type="predicted"/>
<comment type="subcellular location">
    <subcellularLocation>
        <location evidence="3">Peroxisome membrane</location>
    </subcellularLocation>
</comment>
<comment type="caution">
    <text evidence="4">The sequence shown here is derived from an EMBL/GenBank/DDBJ whole genome shotgun (WGS) entry which is preliminary data.</text>
</comment>
<sequence length="227" mass="25485">MNLAEFAKFLETYSGRDKVIRLLCYSAKLGAGVSSSPVRAQKLDKFSSQLSACRALLRLFDDIPMLNCTLTYGLGRKEKDNVLRFLDLTSNVIDQAYFPIEHVAWAIENDFMSVKSNPWSTSSTVFWVISIYLSLMRNIRCLMVLQYHKKCLKGVDCNGSTAMPQLLIQQQNYLLSTFKCSLDLVHAVNCLPEGYLWGGKLLKWQVGAVGTVSSVIGLYMALKKKSS</sequence>
<gene>
    <name evidence="4" type="ORF">R5R35_001727</name>
</gene>